<organism evidence="3 4">
    <name type="scientific">Telmatocola sphagniphila</name>
    <dbReference type="NCBI Taxonomy" id="1123043"/>
    <lineage>
        <taxon>Bacteria</taxon>
        <taxon>Pseudomonadati</taxon>
        <taxon>Planctomycetota</taxon>
        <taxon>Planctomycetia</taxon>
        <taxon>Gemmatales</taxon>
        <taxon>Gemmataceae</taxon>
    </lineage>
</organism>
<keyword evidence="4" id="KW-1185">Reference proteome</keyword>
<dbReference type="Proteomes" id="UP000676194">
    <property type="component" value="Chromosome"/>
</dbReference>
<dbReference type="RefSeq" id="WP_213493858.1">
    <property type="nucleotide sequence ID" value="NZ_CP074694.1"/>
</dbReference>
<keyword evidence="2" id="KW-1133">Transmembrane helix</keyword>
<accession>A0A8E6B2P3</accession>
<feature type="transmembrane region" description="Helical" evidence="2">
    <location>
        <begin position="267"/>
        <end position="291"/>
    </location>
</feature>
<evidence type="ECO:0000313" key="4">
    <source>
        <dbReference type="Proteomes" id="UP000676194"/>
    </source>
</evidence>
<evidence type="ECO:0000256" key="1">
    <source>
        <dbReference type="SAM" id="MobiDB-lite"/>
    </source>
</evidence>
<protein>
    <submittedName>
        <fullName evidence="3">Uncharacterized protein</fullName>
    </submittedName>
</protein>
<name>A0A8E6B2P3_9BACT</name>
<gene>
    <name evidence="3" type="ORF">KIH39_13975</name>
</gene>
<keyword evidence="2" id="KW-0812">Transmembrane</keyword>
<sequence length="304" mass="34601">MIRFSCPHCDKVFRVDDSRAGLSTKCPGCQNKITVPHPEVSLEEDFDEVEVLDDEETPAVSRKKKSGKRRRSESAELEARRGLRMLIIFSCILLGSQMFNMVRTWKNMSSSELEKKPAAATNPVPNDMRREVTAMFAQKEDNMDVSKLLENPNLSPKEKRMITEASEMSKRNREMLREQDAQFQRQFFNNTKNVPKNPKQEELATAMNISYIAFTFTASLITCIFFKMNWARYLLAGLLLLSVVLTLLLAIFILANNFDALQAEGTGILLLRILITLIGITLPTAIGIVLLKSQRISAYMDKRR</sequence>
<feature type="compositionally biased region" description="Basic residues" evidence="1">
    <location>
        <begin position="61"/>
        <end position="71"/>
    </location>
</feature>
<keyword evidence="2" id="KW-0472">Membrane</keyword>
<evidence type="ECO:0000313" key="3">
    <source>
        <dbReference type="EMBL" id="QVL29976.1"/>
    </source>
</evidence>
<evidence type="ECO:0000256" key="2">
    <source>
        <dbReference type="SAM" id="Phobius"/>
    </source>
</evidence>
<feature type="region of interest" description="Disordered" evidence="1">
    <location>
        <begin position="52"/>
        <end position="76"/>
    </location>
</feature>
<feature type="transmembrane region" description="Helical" evidence="2">
    <location>
        <begin position="233"/>
        <end position="255"/>
    </location>
</feature>
<dbReference type="EMBL" id="CP074694">
    <property type="protein sequence ID" value="QVL29976.1"/>
    <property type="molecule type" value="Genomic_DNA"/>
</dbReference>
<dbReference type="AlphaFoldDB" id="A0A8E6B2P3"/>
<proteinExistence type="predicted"/>
<dbReference type="KEGG" id="tsph:KIH39_13975"/>
<feature type="transmembrane region" description="Helical" evidence="2">
    <location>
        <begin position="203"/>
        <end position="226"/>
    </location>
</feature>
<reference evidence="3" key="1">
    <citation type="submission" date="2021-05" db="EMBL/GenBank/DDBJ databases">
        <title>Complete genome sequence of the cellulolytic planctomycete Telmatocola sphagniphila SP2T and characterization of the first cellulase from planctomycetes.</title>
        <authorList>
            <person name="Rakitin A.L."/>
            <person name="Beletsky A.V."/>
            <person name="Naumoff D.G."/>
            <person name="Kulichevskaya I.S."/>
            <person name="Mardanov A.V."/>
            <person name="Ravin N.V."/>
            <person name="Dedysh S.N."/>
        </authorList>
    </citation>
    <scope>NUCLEOTIDE SEQUENCE</scope>
    <source>
        <strain evidence="3">SP2T</strain>
    </source>
</reference>